<dbReference type="SUPFAM" id="SSF100966">
    <property type="entry name" value="Translation initiation factor 2 beta, aIF2beta, N-terminal domain"/>
    <property type="match status" value="1"/>
</dbReference>
<keyword evidence="8" id="KW-0472">Membrane</keyword>
<dbReference type="InterPro" id="IPR045196">
    <property type="entry name" value="IF2/IF5"/>
</dbReference>
<evidence type="ECO:0000313" key="10">
    <source>
        <dbReference type="EMBL" id="CCO66801.1"/>
    </source>
</evidence>
<comment type="function">
    <text evidence="4">Component of the eIF2 complex that functions in the early steps of protein synthesis by forming a ternary complex with GTP and initiator tRNA. This complex binds to a 40S ribosomal subunit, followed by mRNA binding to form a 43S pre-initiation complex (43S PIC). Junction of the 60S ribosomal subunit to form the 80S initiation complex is preceded by hydrolysis of the GTP bound to eIF2 and release of an eIF2-GDP binary complex. In order for eIF2 to recycle and catalyze another round of initiation, the GDP bound to eIF2 must exchange with GTP by way of a reaction catalyzed by eIF2B.</text>
</comment>
<protein>
    <recommendedName>
        <fullName evidence="6">Eukaryotic translation initiation factor 2 subunit beta</fullName>
    </recommendedName>
</protein>
<feature type="compositionally biased region" description="Acidic residues" evidence="7">
    <location>
        <begin position="127"/>
        <end position="140"/>
    </location>
</feature>
<dbReference type="RefSeq" id="XP_007511241.1">
    <property type="nucleotide sequence ID" value="XM_007511179.1"/>
</dbReference>
<dbReference type="GO" id="GO:0003743">
    <property type="term" value="F:translation initiation factor activity"/>
    <property type="evidence" value="ECO:0007669"/>
    <property type="project" value="UniProtKB-KW"/>
</dbReference>
<evidence type="ECO:0000256" key="3">
    <source>
        <dbReference type="ARBA" id="ARBA00022917"/>
    </source>
</evidence>
<gene>
    <name evidence="10" type="ORF">Bathy09g04400</name>
</gene>
<keyword evidence="11" id="KW-1185">Reference proteome</keyword>
<dbReference type="STRING" id="41875.K8FF39"/>
<evidence type="ECO:0000256" key="1">
    <source>
        <dbReference type="ARBA" id="ARBA00010397"/>
    </source>
</evidence>
<reference evidence="10 11" key="1">
    <citation type="submission" date="2011-10" db="EMBL/GenBank/DDBJ databases">
        <authorList>
            <person name="Genoscope - CEA"/>
        </authorList>
    </citation>
    <scope>NUCLEOTIDE SEQUENCE [LARGE SCALE GENOMIC DNA]</scope>
    <source>
        <strain evidence="10 11">RCC 1105</strain>
    </source>
</reference>
<sequence length="326" mass="36527">MSDEEFDLKKKKKKSKKVDFDAFETEDAPNDGGDAGVAAAVAEKIEDLDRTCFVFFSRFGFFFVFFFLHPLLPFLTQQQFSFVIQRDGDDDENAMTVVEPLLDLKTAAVEEFGKKKKSKKKKKLALSDDEEGGGENEEEEKATTSSSGGGVQSGLGLPWDGSDRDYHYDELLGRVFGILKEKNPALSEKTKTIIKPPQIAREGTKKTVFANLMEICNAMHRPHEHVTQYMMAELGTTGTLDGQQRLIIKGRFLPKVFEGVLRHYFIDYVICNMCKSSDTQLVKEATTRLSYCRCQSCGASRSVSNIQKGYTAVGRGERRKARAMGT</sequence>
<dbReference type="GeneID" id="19013946"/>
<dbReference type="InterPro" id="IPR002735">
    <property type="entry name" value="Transl_init_fac_IF2/IF5_dom"/>
</dbReference>
<dbReference type="GO" id="GO:0005850">
    <property type="term" value="C:eukaryotic translation initiation factor 2 complex"/>
    <property type="evidence" value="ECO:0007669"/>
    <property type="project" value="TreeGrafter"/>
</dbReference>
<dbReference type="EMBL" id="FO082270">
    <property type="protein sequence ID" value="CCO66801.1"/>
    <property type="molecule type" value="Genomic_DNA"/>
</dbReference>
<dbReference type="Gene3D" id="3.30.30.170">
    <property type="match status" value="1"/>
</dbReference>
<evidence type="ECO:0000256" key="8">
    <source>
        <dbReference type="SAM" id="Phobius"/>
    </source>
</evidence>
<dbReference type="OrthoDB" id="10255414at2759"/>
<proteinExistence type="inferred from homology"/>
<accession>K8FF39</accession>
<evidence type="ECO:0000256" key="2">
    <source>
        <dbReference type="ARBA" id="ARBA00022540"/>
    </source>
</evidence>
<dbReference type="KEGG" id="bpg:Bathy09g04400"/>
<keyword evidence="2" id="KW-0396">Initiation factor</keyword>
<keyword evidence="3" id="KW-0648">Protein biosynthesis</keyword>
<keyword evidence="8" id="KW-0812">Transmembrane</keyword>
<dbReference type="Proteomes" id="UP000198341">
    <property type="component" value="Chromosome 9"/>
</dbReference>
<dbReference type="eggNOG" id="KOG2768">
    <property type="taxonomic scope" value="Eukaryota"/>
</dbReference>
<dbReference type="FunFam" id="3.30.30.170:FF:000001">
    <property type="entry name" value="Eukaryotic translation initiation factor 2 subunit"/>
    <property type="match status" value="1"/>
</dbReference>
<dbReference type="AlphaFoldDB" id="K8FF39"/>
<evidence type="ECO:0000256" key="6">
    <source>
        <dbReference type="ARBA" id="ARBA00073542"/>
    </source>
</evidence>
<dbReference type="PANTHER" id="PTHR23001:SF3">
    <property type="entry name" value="EUKARYOTIC TRANSLATION INITIATION FACTOR 2 SUBUNIT 2"/>
    <property type="match status" value="1"/>
</dbReference>
<comment type="subunit">
    <text evidence="5">Eukaryotic translation initiation factor 2 eIF2 is a heterotrimeric complex composed of an alpha, a beta and a gamma subunit.</text>
</comment>
<evidence type="ECO:0000256" key="5">
    <source>
        <dbReference type="ARBA" id="ARBA00063900"/>
    </source>
</evidence>
<evidence type="ECO:0000313" key="11">
    <source>
        <dbReference type="Proteomes" id="UP000198341"/>
    </source>
</evidence>
<dbReference type="Pfam" id="PF01873">
    <property type="entry name" value="eIF-5_eIF-2B"/>
    <property type="match status" value="1"/>
</dbReference>
<dbReference type="InterPro" id="IPR016189">
    <property type="entry name" value="Transl_init_fac_IF2/IF5_N"/>
</dbReference>
<evidence type="ECO:0000256" key="4">
    <source>
        <dbReference type="ARBA" id="ARBA00054872"/>
    </source>
</evidence>
<keyword evidence="8" id="KW-1133">Transmembrane helix</keyword>
<evidence type="ECO:0000256" key="7">
    <source>
        <dbReference type="SAM" id="MobiDB-lite"/>
    </source>
</evidence>
<dbReference type="GO" id="GO:0001731">
    <property type="term" value="P:formation of translation preinitiation complex"/>
    <property type="evidence" value="ECO:0007669"/>
    <property type="project" value="TreeGrafter"/>
</dbReference>
<dbReference type="PANTHER" id="PTHR23001">
    <property type="entry name" value="EUKARYOTIC TRANSLATION INITIATION FACTOR"/>
    <property type="match status" value="1"/>
</dbReference>
<dbReference type="InterPro" id="IPR016190">
    <property type="entry name" value="Transl_init_fac_IF2/IF5_Zn-bd"/>
</dbReference>
<comment type="similarity">
    <text evidence="1">Belongs to the eIF-2-beta/eIF-5 family.</text>
</comment>
<dbReference type="GO" id="GO:0003729">
    <property type="term" value="F:mRNA binding"/>
    <property type="evidence" value="ECO:0007669"/>
    <property type="project" value="TreeGrafter"/>
</dbReference>
<dbReference type="GO" id="GO:0031369">
    <property type="term" value="F:translation initiation factor binding"/>
    <property type="evidence" value="ECO:0007669"/>
    <property type="project" value="TreeGrafter"/>
</dbReference>
<feature type="domain" description="Translation initiation factor IF2/IF5" evidence="9">
    <location>
        <begin position="189"/>
        <end position="300"/>
    </location>
</feature>
<organism evidence="10 11">
    <name type="scientific">Bathycoccus prasinos</name>
    <dbReference type="NCBI Taxonomy" id="41875"/>
    <lineage>
        <taxon>Eukaryota</taxon>
        <taxon>Viridiplantae</taxon>
        <taxon>Chlorophyta</taxon>
        <taxon>Mamiellophyceae</taxon>
        <taxon>Mamiellales</taxon>
        <taxon>Bathycoccaceae</taxon>
        <taxon>Bathycoccus</taxon>
    </lineage>
</organism>
<name>K8FF39_9CHLO</name>
<dbReference type="SMART" id="SM00653">
    <property type="entry name" value="eIF2B_5"/>
    <property type="match status" value="1"/>
</dbReference>
<feature type="region of interest" description="Disordered" evidence="7">
    <location>
        <begin position="123"/>
        <end position="154"/>
    </location>
</feature>
<evidence type="ECO:0000259" key="9">
    <source>
        <dbReference type="SMART" id="SM00653"/>
    </source>
</evidence>
<feature type="transmembrane region" description="Helical" evidence="8">
    <location>
        <begin position="52"/>
        <end position="72"/>
    </location>
</feature>
<dbReference type="SUPFAM" id="SSF75689">
    <property type="entry name" value="Zinc-binding domain of translation initiation factor 2 beta"/>
    <property type="match status" value="1"/>
</dbReference>